<evidence type="ECO:0000313" key="2">
    <source>
        <dbReference type="Proteomes" id="UP000032160"/>
    </source>
</evidence>
<dbReference type="InterPro" id="IPR027417">
    <property type="entry name" value="P-loop_NTPase"/>
</dbReference>
<dbReference type="Gene3D" id="3.40.50.300">
    <property type="entry name" value="P-loop containing nucleotide triphosphate hydrolases"/>
    <property type="match status" value="1"/>
</dbReference>
<organism evidence="1 2">
    <name type="scientific">Candidatus Phaeomarinibacter ectocarpi</name>
    <dbReference type="NCBI Taxonomy" id="1458461"/>
    <lineage>
        <taxon>Bacteria</taxon>
        <taxon>Pseudomonadati</taxon>
        <taxon>Pseudomonadota</taxon>
        <taxon>Alphaproteobacteria</taxon>
        <taxon>Hyphomicrobiales</taxon>
        <taxon>Parvibaculaceae</taxon>
        <taxon>Candidatus Phaeomarinibacter</taxon>
    </lineage>
</organism>
<dbReference type="AlphaFoldDB" id="X5MMN9"/>
<dbReference type="RefSeq" id="WP_122381336.1">
    <property type="nucleotide sequence ID" value="NZ_HG966617.1"/>
</dbReference>
<reference evidence="1 2" key="1">
    <citation type="journal article" date="2014" name="Front. Genet.">
        <title>Genome and metabolic network of "Candidatus Phaeomarinobacter ectocarpi" Ec32, a new candidate genus of Alphaproteobacteria frequently associated with brown algae.</title>
        <authorList>
            <person name="Dittami S.M."/>
            <person name="Barbeyron T."/>
            <person name="Boyen C."/>
            <person name="Cambefort J."/>
            <person name="Collet G."/>
            <person name="Delage L."/>
            <person name="Gobet A."/>
            <person name="Groisillier A."/>
            <person name="Leblanc C."/>
            <person name="Michel G."/>
            <person name="Scornet D."/>
            <person name="Siegel A."/>
            <person name="Tapia J.E."/>
            <person name="Tonon T."/>
        </authorList>
    </citation>
    <scope>NUCLEOTIDE SEQUENCE [LARGE SCALE GENOMIC DNA]</scope>
    <source>
        <strain evidence="1 2">Ec32</strain>
    </source>
</reference>
<dbReference type="HOGENOM" id="CLU_451789_0_0_5"/>
<dbReference type="EMBL" id="HG966617">
    <property type="protein sequence ID" value="CDO60580.1"/>
    <property type="molecule type" value="Genomic_DNA"/>
</dbReference>
<protein>
    <submittedName>
        <fullName evidence="1">Uncharacterized protein</fullName>
    </submittedName>
</protein>
<sequence length="604" mass="66909">MPVTWFNKILAYMRKTLDANKTAKTAAPDNMSIEKRAAEVVSIGATASLSGDAAAATPLQEDTGEPTLQELHQQGQMLVWEGRLAEGLKSLSDAALANPDDEAIRNSLSQTLQATGLALSDDDLIANLSTIFRDDADVLALVDRVAKPLFNTLSSVGVEQTSDQLLTAASLANASGDIVTDQINELVKRDADGLSHRQVPATRRTVLAAARLLKTLQRDEELAADFAEVVASDQSLSVLEALASPTLRKMDQGSKTEMRYLFARAVTNYGSRSNALAPRVAIAGDVLKDRKQSDPSDTAAQLDFGIAGTQGTLAVKNASTLRSGFVTWQNDPAEAVQAFEAVKANSAPDPVIDFYTRQARQQAIPELPFVGFPRSGSVFVFSSLVSGLGKPSFGGMMGGAFPDFVFAQEGFNVVRAGRGSSHTHIRASRMNLLEMGPRYGIKKLLVMVRDPRQALMSWHDFMPKIASDMDPVQAQHYNLPDSFLDFSDEEQMDWLIENWLPVLVTWLDEWKEASRTDWFETKIHYARFEDLRKDQEKFFLDILDFFEIDHDLFEMPTKPTKEGDRNFRQGHVDSWRTETSPGQRSRIERIVPHDLLTFYGWDQT</sequence>
<gene>
    <name evidence="1" type="ORF">BN1012_Phect2367</name>
</gene>
<proteinExistence type="predicted"/>
<dbReference type="PATRIC" id="fig|1458461.3.peg.2373"/>
<dbReference type="OrthoDB" id="7362723at2"/>
<dbReference type="Proteomes" id="UP000032160">
    <property type="component" value="Chromosome I"/>
</dbReference>
<dbReference type="STRING" id="1458461.BN1012_Phect2367"/>
<keyword evidence="2" id="KW-1185">Reference proteome</keyword>
<evidence type="ECO:0000313" key="1">
    <source>
        <dbReference type="EMBL" id="CDO60580.1"/>
    </source>
</evidence>
<name>X5MMN9_9HYPH</name>
<accession>X5MMN9</accession>
<dbReference type="KEGG" id="pect:BN1012_Phect2367"/>
<dbReference type="SUPFAM" id="SSF52540">
    <property type="entry name" value="P-loop containing nucleoside triphosphate hydrolases"/>
    <property type="match status" value="1"/>
</dbReference>